<proteinExistence type="predicted"/>
<accession>A0A9D4EMS0</accession>
<name>A0A9D4EMS0_DREPO</name>
<protein>
    <submittedName>
        <fullName evidence="2">Uncharacterized protein</fullName>
    </submittedName>
</protein>
<dbReference type="EMBL" id="JAIWYP010000008">
    <property type="protein sequence ID" value="KAH3781316.1"/>
    <property type="molecule type" value="Genomic_DNA"/>
</dbReference>
<sequence>MHMLNTPIFDQSRGESVINEPKEKRLSSPLSPKQPVIGSEKNYMCNSTSSSNDDDEIDLEKDKCLSSDLDEKPKFVYKQQIRESIFREALDHMKENVYPKVEAWLQRQERIQTSLHEQKEFIEKL</sequence>
<dbReference type="AlphaFoldDB" id="A0A9D4EMS0"/>
<evidence type="ECO:0000313" key="2">
    <source>
        <dbReference type="EMBL" id="KAH3781316.1"/>
    </source>
</evidence>
<evidence type="ECO:0000313" key="3">
    <source>
        <dbReference type="Proteomes" id="UP000828390"/>
    </source>
</evidence>
<gene>
    <name evidence="2" type="ORF">DPMN_159143</name>
</gene>
<evidence type="ECO:0000256" key="1">
    <source>
        <dbReference type="SAM" id="MobiDB-lite"/>
    </source>
</evidence>
<organism evidence="2 3">
    <name type="scientific">Dreissena polymorpha</name>
    <name type="common">Zebra mussel</name>
    <name type="synonym">Mytilus polymorpha</name>
    <dbReference type="NCBI Taxonomy" id="45954"/>
    <lineage>
        <taxon>Eukaryota</taxon>
        <taxon>Metazoa</taxon>
        <taxon>Spiralia</taxon>
        <taxon>Lophotrochozoa</taxon>
        <taxon>Mollusca</taxon>
        <taxon>Bivalvia</taxon>
        <taxon>Autobranchia</taxon>
        <taxon>Heteroconchia</taxon>
        <taxon>Euheterodonta</taxon>
        <taxon>Imparidentia</taxon>
        <taxon>Neoheterodontei</taxon>
        <taxon>Myida</taxon>
        <taxon>Dreissenoidea</taxon>
        <taxon>Dreissenidae</taxon>
        <taxon>Dreissena</taxon>
    </lineage>
</organism>
<comment type="caution">
    <text evidence="2">The sequence shown here is derived from an EMBL/GenBank/DDBJ whole genome shotgun (WGS) entry which is preliminary data.</text>
</comment>
<feature type="region of interest" description="Disordered" evidence="1">
    <location>
        <begin position="1"/>
        <end position="58"/>
    </location>
</feature>
<keyword evidence="3" id="KW-1185">Reference proteome</keyword>
<reference evidence="2" key="1">
    <citation type="journal article" date="2019" name="bioRxiv">
        <title>The Genome of the Zebra Mussel, Dreissena polymorpha: A Resource for Invasive Species Research.</title>
        <authorList>
            <person name="McCartney M.A."/>
            <person name="Auch B."/>
            <person name="Kono T."/>
            <person name="Mallez S."/>
            <person name="Zhang Y."/>
            <person name="Obille A."/>
            <person name="Becker A."/>
            <person name="Abrahante J.E."/>
            <person name="Garbe J."/>
            <person name="Badalamenti J.P."/>
            <person name="Herman A."/>
            <person name="Mangelson H."/>
            <person name="Liachko I."/>
            <person name="Sullivan S."/>
            <person name="Sone E.D."/>
            <person name="Koren S."/>
            <person name="Silverstein K.A.T."/>
            <person name="Beckman K.B."/>
            <person name="Gohl D.M."/>
        </authorList>
    </citation>
    <scope>NUCLEOTIDE SEQUENCE</scope>
    <source>
        <strain evidence="2">Duluth1</strain>
        <tissue evidence="2">Whole animal</tissue>
    </source>
</reference>
<reference evidence="2" key="2">
    <citation type="submission" date="2020-11" db="EMBL/GenBank/DDBJ databases">
        <authorList>
            <person name="McCartney M.A."/>
            <person name="Auch B."/>
            <person name="Kono T."/>
            <person name="Mallez S."/>
            <person name="Becker A."/>
            <person name="Gohl D.M."/>
            <person name="Silverstein K.A.T."/>
            <person name="Koren S."/>
            <person name="Bechman K.B."/>
            <person name="Herman A."/>
            <person name="Abrahante J.E."/>
            <person name="Garbe J."/>
        </authorList>
    </citation>
    <scope>NUCLEOTIDE SEQUENCE</scope>
    <source>
        <strain evidence="2">Duluth1</strain>
        <tissue evidence="2">Whole animal</tissue>
    </source>
</reference>
<dbReference type="Proteomes" id="UP000828390">
    <property type="component" value="Unassembled WGS sequence"/>
</dbReference>